<reference evidence="2" key="1">
    <citation type="submission" date="2013-01" db="EMBL/GenBank/DDBJ databases">
        <title>Genome draft of Hydrogenophaga taeniospiralis 2K1.</title>
        <authorList>
            <person name="Gomila M."/>
            <person name="Lalucat J."/>
        </authorList>
    </citation>
    <scope>NUCLEOTIDE SEQUENCE</scope>
    <source>
        <strain evidence="2">CCUG 15921</strain>
    </source>
</reference>
<keyword evidence="3" id="KW-1185">Reference proteome</keyword>
<dbReference type="EMBL" id="AOGK01000002">
    <property type="protein sequence ID" value="MDG5974071.1"/>
    <property type="molecule type" value="Genomic_DNA"/>
</dbReference>
<organism evidence="2 3">
    <name type="scientific">Hydrogenophaga taeniospiralis CCUG 15921</name>
    <dbReference type="NCBI Taxonomy" id="1281780"/>
    <lineage>
        <taxon>Bacteria</taxon>
        <taxon>Pseudomonadati</taxon>
        <taxon>Pseudomonadota</taxon>
        <taxon>Betaproteobacteria</taxon>
        <taxon>Burkholderiales</taxon>
        <taxon>Comamonadaceae</taxon>
        <taxon>Hydrogenophaga</taxon>
    </lineage>
</organism>
<feature type="transmembrane region" description="Helical" evidence="1">
    <location>
        <begin position="54"/>
        <end position="74"/>
    </location>
</feature>
<dbReference type="AlphaFoldDB" id="A0A9X4SDH4"/>
<keyword evidence="1" id="KW-0472">Membrane</keyword>
<dbReference type="Proteomes" id="UP001152876">
    <property type="component" value="Unassembled WGS sequence"/>
</dbReference>
<accession>A0A9X4SDH4</accession>
<sequence>MRLPKWTWQGFLTVTSVLMGASAVLLHLIGSAIHQTYLSQWGIDAGQFPKSTDWLVIQGYYGIWSALGIAFTALLKNAPWVILSGITVALYLAIVFGSWSPFGTRVDTPNRVSKWPGWARRFFLISVVGGVIAAALLPITLVLFLLAGIPAVIGKGIGEEVAVKQAQDFATGCAASKGACIRLLKEGKLIGEGYLIDSSSSHIAFLDVSLKKARVIARDGLELQATRLPTPQ</sequence>
<evidence type="ECO:0000313" key="2">
    <source>
        <dbReference type="EMBL" id="MDG5974071.1"/>
    </source>
</evidence>
<protein>
    <submittedName>
        <fullName evidence="2">Uncharacterized protein</fullName>
    </submittedName>
</protein>
<feature type="transmembrane region" description="Helical" evidence="1">
    <location>
        <begin position="12"/>
        <end position="34"/>
    </location>
</feature>
<keyword evidence="1" id="KW-1133">Transmembrane helix</keyword>
<comment type="caution">
    <text evidence="2">The sequence shown here is derived from an EMBL/GenBank/DDBJ whole genome shotgun (WGS) entry which is preliminary data.</text>
</comment>
<gene>
    <name evidence="2" type="ORF">H010_02342</name>
</gene>
<evidence type="ECO:0000313" key="3">
    <source>
        <dbReference type="Proteomes" id="UP001152876"/>
    </source>
</evidence>
<proteinExistence type="predicted"/>
<name>A0A9X4SDH4_9BURK</name>
<evidence type="ECO:0000256" key="1">
    <source>
        <dbReference type="SAM" id="Phobius"/>
    </source>
</evidence>
<feature type="transmembrane region" description="Helical" evidence="1">
    <location>
        <begin position="122"/>
        <end position="147"/>
    </location>
</feature>
<feature type="transmembrane region" description="Helical" evidence="1">
    <location>
        <begin position="81"/>
        <end position="102"/>
    </location>
</feature>
<keyword evidence="1" id="KW-0812">Transmembrane</keyword>